<dbReference type="GO" id="GO:0006633">
    <property type="term" value="P:fatty acid biosynthetic process"/>
    <property type="evidence" value="ECO:0007669"/>
    <property type="project" value="TreeGrafter"/>
</dbReference>
<dbReference type="GO" id="GO:0006085">
    <property type="term" value="P:acetyl-CoA biosynthetic process"/>
    <property type="evidence" value="ECO:0007669"/>
    <property type="project" value="InterPro"/>
</dbReference>
<dbReference type="InterPro" id="IPR056749">
    <property type="entry name" value="Citrate_synth_N"/>
</dbReference>
<evidence type="ECO:0000256" key="18">
    <source>
        <dbReference type="ARBA" id="ARBA00093367"/>
    </source>
</evidence>
<dbReference type="Gene3D" id="1.10.580.10">
    <property type="entry name" value="Citrate Synthase, domain 1"/>
    <property type="match status" value="1"/>
</dbReference>
<evidence type="ECO:0000256" key="6">
    <source>
        <dbReference type="ARBA" id="ARBA00022490"/>
    </source>
</evidence>
<dbReference type="PIRSF" id="PIRSF036511">
    <property type="entry name" value="ATP_citrt_syn"/>
    <property type="match status" value="1"/>
</dbReference>
<evidence type="ECO:0000256" key="19">
    <source>
        <dbReference type="PIRNR" id="PIRNR036511"/>
    </source>
</evidence>
<keyword evidence="10 19" id="KW-0808">Transferase</keyword>
<dbReference type="Pfam" id="PF00285">
    <property type="entry name" value="Citrate_synt"/>
    <property type="match status" value="1"/>
</dbReference>
<comment type="function">
    <text evidence="18">Catalyzes the cleavage of citrate into oxaloacetate and acetyl-CoA, the latter serving as common substrate in multiple biochemical reactions in protein, carbohydrate and lipid metabolism.</text>
</comment>
<dbReference type="InterPro" id="IPR002020">
    <property type="entry name" value="Citrate_synthase"/>
</dbReference>
<evidence type="ECO:0000256" key="1">
    <source>
        <dbReference type="ARBA" id="ARBA00001946"/>
    </source>
</evidence>
<evidence type="ECO:0000256" key="10">
    <source>
        <dbReference type="ARBA" id="ARBA00022679"/>
    </source>
</evidence>
<dbReference type="FunFam" id="3.40.50.261:FF:000004">
    <property type="entry name" value="ATP-citrate synthase subunit"/>
    <property type="match status" value="1"/>
</dbReference>
<gene>
    <name evidence="23" type="ORF">L798_02428</name>
</gene>
<dbReference type="Gene3D" id="1.10.230.10">
    <property type="entry name" value="Cytochrome P450-Terp, domain 2"/>
    <property type="match status" value="1"/>
</dbReference>
<dbReference type="FunCoup" id="A0A067QJK7">
    <property type="interactions" value="1596"/>
</dbReference>
<keyword evidence="8 19" id="KW-0444">Lipid biosynthesis</keyword>
<organism evidence="23 24">
    <name type="scientific">Zootermopsis nevadensis</name>
    <name type="common">Dampwood termite</name>
    <dbReference type="NCBI Taxonomy" id="136037"/>
    <lineage>
        <taxon>Eukaryota</taxon>
        <taxon>Metazoa</taxon>
        <taxon>Ecdysozoa</taxon>
        <taxon>Arthropoda</taxon>
        <taxon>Hexapoda</taxon>
        <taxon>Insecta</taxon>
        <taxon>Pterygota</taxon>
        <taxon>Neoptera</taxon>
        <taxon>Polyneoptera</taxon>
        <taxon>Dictyoptera</taxon>
        <taxon>Blattodea</taxon>
        <taxon>Blattoidea</taxon>
        <taxon>Termitoidae</taxon>
        <taxon>Termopsidae</taxon>
        <taxon>Zootermopsis</taxon>
    </lineage>
</organism>
<keyword evidence="24" id="KW-1185">Reference proteome</keyword>
<dbReference type="InterPro" id="IPR036291">
    <property type="entry name" value="NAD(P)-bd_dom_sf"/>
</dbReference>
<dbReference type="FunFam" id="3.40.50.261:FF:000003">
    <property type="entry name" value="ATP-citrate synthase subunit"/>
    <property type="match status" value="1"/>
</dbReference>
<dbReference type="InterPro" id="IPR032263">
    <property type="entry name" value="Citrate-bd"/>
</dbReference>
<dbReference type="SUPFAM" id="SSF52210">
    <property type="entry name" value="Succinyl-CoA synthetase domains"/>
    <property type="match status" value="1"/>
</dbReference>
<dbReference type="eggNOG" id="KOG1254">
    <property type="taxonomic scope" value="Eukaryota"/>
</dbReference>
<evidence type="ECO:0000256" key="12">
    <source>
        <dbReference type="ARBA" id="ARBA00022741"/>
    </source>
</evidence>
<dbReference type="PROSITE" id="PS01216">
    <property type="entry name" value="SUCCINYL_COA_LIG_1"/>
    <property type="match status" value="1"/>
</dbReference>
<keyword evidence="11 19" id="KW-0479">Metal-binding</keyword>
<keyword evidence="12 19" id="KW-0547">Nucleotide-binding</keyword>
<keyword evidence="7" id="KW-1017">Isopeptide bond</keyword>
<evidence type="ECO:0000313" key="23">
    <source>
        <dbReference type="EMBL" id="KDR07798.1"/>
    </source>
</evidence>
<evidence type="ECO:0000256" key="14">
    <source>
        <dbReference type="ARBA" id="ARBA00022842"/>
    </source>
</evidence>
<evidence type="ECO:0000256" key="3">
    <source>
        <dbReference type="ARBA" id="ARBA00005899"/>
    </source>
</evidence>
<dbReference type="GO" id="GO:0005524">
    <property type="term" value="F:ATP binding"/>
    <property type="evidence" value="ECO:0007669"/>
    <property type="project" value="UniProtKB-UniRule"/>
</dbReference>
<dbReference type="Pfam" id="PF16114">
    <property type="entry name" value="Citrate_bind"/>
    <property type="match status" value="1"/>
</dbReference>
<dbReference type="SUPFAM" id="SSF56059">
    <property type="entry name" value="Glutathione synthetase ATP-binding domain-like"/>
    <property type="match status" value="1"/>
</dbReference>
<dbReference type="OMA" id="MDYAWAK"/>
<keyword evidence="14 19" id="KW-0460">Magnesium</keyword>
<dbReference type="GO" id="GO:0003878">
    <property type="term" value="F:ATP citrate synthase activity"/>
    <property type="evidence" value="ECO:0007669"/>
    <property type="project" value="UniProtKB-UniRule"/>
</dbReference>
<dbReference type="Gene3D" id="3.30.470.110">
    <property type="match status" value="1"/>
</dbReference>
<dbReference type="GO" id="GO:0006101">
    <property type="term" value="P:citrate metabolic process"/>
    <property type="evidence" value="ECO:0007669"/>
    <property type="project" value="InterPro"/>
</dbReference>
<evidence type="ECO:0000256" key="9">
    <source>
        <dbReference type="ARBA" id="ARBA00022553"/>
    </source>
</evidence>
<dbReference type="AlphaFoldDB" id="A0A067QJK7"/>
<feature type="domain" description="CoA-binding" evidence="22">
    <location>
        <begin position="497"/>
        <end position="606"/>
    </location>
</feature>
<comment type="similarity">
    <text evidence="4 19">In the N-terminal section; belongs to the succinate/malate CoA ligase beta subunit family.</text>
</comment>
<dbReference type="SUPFAM" id="SSF48256">
    <property type="entry name" value="Citrate synthase"/>
    <property type="match status" value="1"/>
</dbReference>
<keyword evidence="17 19" id="KW-0443">Lipid metabolism</keyword>
<comment type="subunit">
    <text evidence="5 19">Homotetramer.</text>
</comment>
<dbReference type="FunFam" id="1.10.230.10:FF:000004">
    <property type="entry name" value="ATP-citrate synthase"/>
    <property type="match status" value="1"/>
</dbReference>
<comment type="cofactor">
    <cofactor evidence="1">
        <name>Mg(2+)</name>
        <dbReference type="ChEBI" id="CHEBI:18420"/>
    </cofactor>
</comment>
<evidence type="ECO:0000256" key="2">
    <source>
        <dbReference type="ARBA" id="ARBA00004514"/>
    </source>
</evidence>
<proteinExistence type="inferred from homology"/>
<feature type="active site" description="Tele-phosphohistidine intermediate" evidence="20">
    <location>
        <position position="765"/>
    </location>
</feature>
<name>A0A067QJK7_ZOONE</name>
<dbReference type="Pfam" id="PF02629">
    <property type="entry name" value="CoA_binding"/>
    <property type="match status" value="1"/>
</dbReference>
<feature type="region of interest" description="Disordered" evidence="21">
    <location>
        <begin position="440"/>
        <end position="472"/>
    </location>
</feature>
<evidence type="ECO:0000313" key="24">
    <source>
        <dbReference type="Proteomes" id="UP000027135"/>
    </source>
</evidence>
<dbReference type="InterPro" id="IPR017440">
    <property type="entry name" value="Cit_synth/succinyl-CoA_lig_AS"/>
</dbReference>
<dbReference type="InterPro" id="IPR016142">
    <property type="entry name" value="Citrate_synth-like_lrg_a-sub"/>
</dbReference>
<dbReference type="EC" id="2.3.3.8" evidence="19"/>
<dbReference type="Gene3D" id="3.40.50.720">
    <property type="entry name" value="NAD(P)-binding Rossmann-like Domain"/>
    <property type="match status" value="1"/>
</dbReference>
<reference evidence="23 24" key="1">
    <citation type="journal article" date="2014" name="Nat. Commun.">
        <title>Molecular traces of alternative social organization in a termite genome.</title>
        <authorList>
            <person name="Terrapon N."/>
            <person name="Li C."/>
            <person name="Robertson H.M."/>
            <person name="Ji L."/>
            <person name="Meng X."/>
            <person name="Booth W."/>
            <person name="Chen Z."/>
            <person name="Childers C.P."/>
            <person name="Glastad K.M."/>
            <person name="Gokhale K."/>
            <person name="Gowin J."/>
            <person name="Gronenberg W."/>
            <person name="Hermansen R.A."/>
            <person name="Hu H."/>
            <person name="Hunt B.G."/>
            <person name="Huylmans A.K."/>
            <person name="Khalil S.M."/>
            <person name="Mitchell R.D."/>
            <person name="Munoz-Torres M.C."/>
            <person name="Mustard J.A."/>
            <person name="Pan H."/>
            <person name="Reese J.T."/>
            <person name="Scharf M.E."/>
            <person name="Sun F."/>
            <person name="Vogel H."/>
            <person name="Xiao J."/>
            <person name="Yang W."/>
            <person name="Yang Z."/>
            <person name="Yang Z."/>
            <person name="Zhou J."/>
            <person name="Zhu J."/>
            <person name="Brent C.S."/>
            <person name="Elsik C.G."/>
            <person name="Goodisman M.A."/>
            <person name="Liberles D.A."/>
            <person name="Roe R.M."/>
            <person name="Vargo E.L."/>
            <person name="Vilcinskas A."/>
            <person name="Wang J."/>
            <person name="Bornberg-Bauer E."/>
            <person name="Korb J."/>
            <person name="Zhang G."/>
            <person name="Liebig J."/>
        </authorList>
    </citation>
    <scope>NUCLEOTIDE SEQUENCE [LARGE SCALE GENOMIC DNA]</scope>
    <source>
        <tissue evidence="23">Whole organism</tissue>
    </source>
</reference>
<evidence type="ECO:0000256" key="13">
    <source>
        <dbReference type="ARBA" id="ARBA00022840"/>
    </source>
</evidence>
<dbReference type="STRING" id="136037.A0A067QJK7"/>
<dbReference type="GO" id="GO:0005829">
    <property type="term" value="C:cytosol"/>
    <property type="evidence" value="ECO:0007669"/>
    <property type="project" value="UniProtKB-SubCell"/>
</dbReference>
<dbReference type="CDD" id="cd06100">
    <property type="entry name" value="CCL_ACL-C"/>
    <property type="match status" value="1"/>
</dbReference>
<dbReference type="EMBL" id="KK853408">
    <property type="protein sequence ID" value="KDR07798.1"/>
    <property type="molecule type" value="Genomic_DNA"/>
</dbReference>
<evidence type="ECO:0000256" key="11">
    <source>
        <dbReference type="ARBA" id="ARBA00022723"/>
    </source>
</evidence>
<dbReference type="Proteomes" id="UP000027135">
    <property type="component" value="Unassembled WGS sequence"/>
</dbReference>
<evidence type="ECO:0000259" key="22">
    <source>
        <dbReference type="SMART" id="SM00881"/>
    </source>
</evidence>
<dbReference type="Gene3D" id="3.40.50.261">
    <property type="entry name" value="Succinyl-CoA synthetase domains"/>
    <property type="match status" value="2"/>
</dbReference>
<dbReference type="FunFam" id="3.30.470.110:FF:000003">
    <property type="entry name" value="ATP-citrate synthase subunit 2"/>
    <property type="match status" value="1"/>
</dbReference>
<evidence type="ECO:0000256" key="4">
    <source>
        <dbReference type="ARBA" id="ARBA00010719"/>
    </source>
</evidence>
<keyword evidence="13 19" id="KW-0067">ATP-binding</keyword>
<dbReference type="InterPro" id="IPR033847">
    <property type="entry name" value="Citrt_syn/SCS-alpha_CS"/>
</dbReference>
<protein>
    <recommendedName>
        <fullName evidence="19">ATP-citrate synthase</fullName>
        <ecNumber evidence="19">2.3.3.8</ecNumber>
    </recommendedName>
    <alternativeName>
        <fullName evidence="19">ATP-citrate (pro-S-)-lyase</fullName>
    </alternativeName>
    <alternativeName>
        <fullName evidence="19">Citrate cleavage enzyme</fullName>
    </alternativeName>
</protein>
<evidence type="ECO:0000256" key="5">
    <source>
        <dbReference type="ARBA" id="ARBA00011881"/>
    </source>
</evidence>
<dbReference type="InterPro" id="IPR017866">
    <property type="entry name" value="Succ-CoA_synthase_bsu_CS"/>
</dbReference>
<evidence type="ECO:0000256" key="15">
    <source>
        <dbReference type="ARBA" id="ARBA00022843"/>
    </source>
</evidence>
<dbReference type="InterPro" id="IPR014608">
    <property type="entry name" value="ATP-citrate_synthase"/>
</dbReference>
<dbReference type="InterPro" id="IPR005811">
    <property type="entry name" value="SUCC_ACL_C"/>
</dbReference>
<sequence>MSSKAIREASGKDLINRNLPNGTAAAKCQFASVAESTDWTELIYNNPWLQTQKLVVKPDQLIKRRGKLGLIEVNADLSAVKSWVEERIGRDQKVGRATGKLRNFIIEPFIHHEADEEAYMCIYSQRYVDTILFHHQGGVDIGDVDAKALKLNVPVGHTVDAATIQDKLLTNVVAEKKLIIAKFIESLYQLYTELYFTYLEINPLVVTKDTIYILDLAAKLDSTADFVCRPKWGEIDYPPPFGRDAFPEEAYIADLDAKSGASLKLTILNKSGRIWTMVAGGGASVIYSDTICDLGGASELANYGEYSGAPSEQQTYEYAKTVLGLMCQEKHPKGKVLIIGGGIANFTNVAATFKGIVTALQEFQSRLVKYSISIFVRRAGPNYQEGLRIMRDVGQNLGIPLYVFGPETHMTAIVGMALGKKPIPKETEVEFATANFLLPGGQSRLNKGDGEPSMESPLQSRKGSTSSSSLTTSVLKEAANAASRAAGGDTKSSYEVLFTKKTKAIVWGMQTRAVQSMLDFDFVCRRSEPSVVAMVYPFTGDHKQKYYWGHKEILIPVYKRMDDAMTKHRDADVLVNFASLRSAYESTIDTMNYPQIRTIAIIAEGIPENMTRKLILLAQEKGVNIIGPATVGGIKPGCFKIGNTGGMMDNILHSKLYRPGSVAYVSRSGGMSNELNNIISKSTNGVLEGVAIGGDRYPGTNFMDHIMRYQADPKVKMIVLLGEVGGVEEYDVCEALKDGRIDKPLVAWCIGTCAGMFTSEVQFGHAGSCANSDLETAVAKNKALSEAGGHVPHSFDSLGDIIHDVYDRLVQSGVITPEPEVPPPTVPMDYSWARELGLIRKPASFMTSICDERGQELNYAGMPISDVLKRDVGIGGVVSLLWFQRCLPPYVCKFFEMCLMVTADHGPAVSGAHNTIVCARAGKDLVSSLVSGLLTVGDRFGGALDGAARQFSEAYDSGLHPMEFVNAMRKKGQLIMGIGHRVKSINNPDMRVKIIKEFVMESFPAKPLLNYALEVEKITTSKKPNLILNVDGVIAVSFVDLLRHSGSFTREEAQEYIEMGAINSLFVLGRSIGFIGHYMDQKRLKQGLYRHPWDDISYVLPEQYTN</sequence>
<dbReference type="Pfam" id="PF24948">
    <property type="entry name" value="Citrate_synth_N"/>
    <property type="match status" value="1"/>
</dbReference>
<evidence type="ECO:0000256" key="17">
    <source>
        <dbReference type="ARBA" id="ARBA00023098"/>
    </source>
</evidence>
<keyword evidence="9" id="KW-0597">Phosphoprotein</keyword>
<comment type="catalytic activity">
    <reaction evidence="19">
        <text>oxaloacetate + acetyl-CoA + ADP + phosphate = citrate + ATP + CoA</text>
        <dbReference type="Rhea" id="RHEA:21160"/>
        <dbReference type="ChEBI" id="CHEBI:16452"/>
        <dbReference type="ChEBI" id="CHEBI:16947"/>
        <dbReference type="ChEBI" id="CHEBI:30616"/>
        <dbReference type="ChEBI" id="CHEBI:43474"/>
        <dbReference type="ChEBI" id="CHEBI:57287"/>
        <dbReference type="ChEBI" id="CHEBI:57288"/>
        <dbReference type="ChEBI" id="CHEBI:456216"/>
        <dbReference type="EC" id="2.3.3.8"/>
    </reaction>
</comment>
<dbReference type="InterPro" id="IPR016143">
    <property type="entry name" value="Citrate_synth-like_sm_a-sub"/>
</dbReference>
<dbReference type="Pfam" id="PF00549">
    <property type="entry name" value="Ligase_CoA"/>
    <property type="match status" value="1"/>
</dbReference>
<evidence type="ECO:0000256" key="21">
    <source>
        <dbReference type="SAM" id="MobiDB-lite"/>
    </source>
</evidence>
<evidence type="ECO:0000256" key="7">
    <source>
        <dbReference type="ARBA" id="ARBA00022499"/>
    </source>
</evidence>
<keyword evidence="15" id="KW-0832">Ubl conjugation</keyword>
<dbReference type="InterPro" id="IPR003781">
    <property type="entry name" value="CoA-bd"/>
</dbReference>
<comment type="subcellular location">
    <subcellularLocation>
        <location evidence="2">Cytoplasm</location>
        <location evidence="2">Cytosol</location>
    </subcellularLocation>
</comment>
<keyword evidence="16" id="KW-0007">Acetylation</keyword>
<dbReference type="InterPro" id="IPR016102">
    <property type="entry name" value="Succinyl-CoA_synth-like"/>
</dbReference>
<dbReference type="PROSITE" id="PS01217">
    <property type="entry name" value="SUCCINYL_COA_LIG_3"/>
    <property type="match status" value="1"/>
</dbReference>
<accession>A0A067QJK7</accession>
<evidence type="ECO:0000256" key="16">
    <source>
        <dbReference type="ARBA" id="ARBA00022990"/>
    </source>
</evidence>
<dbReference type="SMART" id="SM00881">
    <property type="entry name" value="CoA_binding"/>
    <property type="match status" value="1"/>
</dbReference>
<dbReference type="GO" id="GO:0046872">
    <property type="term" value="F:metal ion binding"/>
    <property type="evidence" value="ECO:0007669"/>
    <property type="project" value="UniProtKB-UniRule"/>
</dbReference>
<dbReference type="PANTHER" id="PTHR23118">
    <property type="entry name" value="ATP-CITRATE SYNTHASE"/>
    <property type="match status" value="1"/>
</dbReference>
<dbReference type="PANTHER" id="PTHR23118:SF42">
    <property type="entry name" value="ATP-CITRATE SYNTHASE"/>
    <property type="match status" value="1"/>
</dbReference>
<dbReference type="InParanoid" id="A0A067QJK7"/>
<dbReference type="SUPFAM" id="SSF51735">
    <property type="entry name" value="NAD(P)-binding Rossmann-fold domains"/>
    <property type="match status" value="1"/>
</dbReference>
<comment type="similarity">
    <text evidence="3 19">In the C-terminal section; belongs to the succinate/malate CoA ligase alpha subunit family.</text>
</comment>
<dbReference type="InterPro" id="IPR036969">
    <property type="entry name" value="Citrate_synthase_sf"/>
</dbReference>
<dbReference type="FunFam" id="3.40.50.720:FF:000024">
    <property type="entry name" value="Probable ATP-citrate synthase"/>
    <property type="match status" value="1"/>
</dbReference>
<dbReference type="OrthoDB" id="3261737at2759"/>
<evidence type="ECO:0000256" key="8">
    <source>
        <dbReference type="ARBA" id="ARBA00022516"/>
    </source>
</evidence>
<dbReference type="PROSITE" id="PS00399">
    <property type="entry name" value="SUCCINYL_COA_LIG_2"/>
    <property type="match status" value="1"/>
</dbReference>
<evidence type="ECO:0000256" key="20">
    <source>
        <dbReference type="PIRSR" id="PIRSR036511-1"/>
    </source>
</evidence>
<keyword evidence="6 19" id="KW-0963">Cytoplasm</keyword>